<dbReference type="GO" id="GO:0008081">
    <property type="term" value="F:phosphoric diester hydrolase activity"/>
    <property type="evidence" value="ECO:0007669"/>
    <property type="project" value="UniProtKB-ARBA"/>
</dbReference>
<accession>A0A6M3ZJY5</accession>
<dbReference type="Proteomes" id="UP000501648">
    <property type="component" value="Chromosome"/>
</dbReference>
<dbReference type="SUPFAM" id="SSF55781">
    <property type="entry name" value="GAF domain-like"/>
    <property type="match status" value="1"/>
</dbReference>
<dbReference type="SUPFAM" id="SSF109604">
    <property type="entry name" value="HD-domain/PDEase-like"/>
    <property type="match status" value="2"/>
</dbReference>
<dbReference type="Pfam" id="PF13487">
    <property type="entry name" value="HD_5"/>
    <property type="match status" value="1"/>
</dbReference>
<dbReference type="PANTHER" id="PTHR43155:SF2">
    <property type="entry name" value="CYCLIC DI-GMP PHOSPHODIESTERASE PA4108"/>
    <property type="match status" value="1"/>
</dbReference>
<dbReference type="AlphaFoldDB" id="A0A6M3ZJY5"/>
<dbReference type="InterPro" id="IPR037522">
    <property type="entry name" value="HD_GYP_dom"/>
</dbReference>
<reference evidence="2 3" key="1">
    <citation type="journal article" date="2012" name="J. Bacteriol.">
        <title>Genome sequence of the pathogenic Herbaspirillum seropedicae strain Os34, isolated from rice roots.</title>
        <authorList>
            <person name="Ye W."/>
            <person name="Ye S."/>
            <person name="Liu J."/>
            <person name="Chang S."/>
            <person name="Chen M."/>
            <person name="Zhu B."/>
            <person name="Guo L."/>
            <person name="An Q."/>
        </authorList>
    </citation>
    <scope>NUCLEOTIDE SEQUENCE [LARGE SCALE GENOMIC DNA]</scope>
    <source>
        <strain evidence="2 3">Os34</strain>
    </source>
</reference>
<dbReference type="SMART" id="SM00065">
    <property type="entry name" value="GAF"/>
    <property type="match status" value="1"/>
</dbReference>
<proteinExistence type="predicted"/>
<dbReference type="InterPro" id="IPR003018">
    <property type="entry name" value="GAF"/>
</dbReference>
<dbReference type="PANTHER" id="PTHR43155">
    <property type="entry name" value="CYCLIC DI-GMP PHOSPHODIESTERASE PA4108-RELATED"/>
    <property type="match status" value="1"/>
</dbReference>
<dbReference type="InterPro" id="IPR003607">
    <property type="entry name" value="HD/PDEase_dom"/>
</dbReference>
<dbReference type="Gene3D" id="3.30.450.40">
    <property type="match status" value="1"/>
</dbReference>
<dbReference type="PROSITE" id="PS51832">
    <property type="entry name" value="HD_GYP"/>
    <property type="match status" value="1"/>
</dbReference>
<name>A0A6M3ZJY5_9BURK</name>
<dbReference type="RefSeq" id="WP_017451911.1">
    <property type="nucleotide sequence ID" value="NZ_CP008956.1"/>
</dbReference>
<evidence type="ECO:0000259" key="1">
    <source>
        <dbReference type="PROSITE" id="PS51832"/>
    </source>
</evidence>
<keyword evidence="2" id="KW-0378">Hydrolase</keyword>
<evidence type="ECO:0000313" key="2">
    <source>
        <dbReference type="EMBL" id="QJP98978.1"/>
    </source>
</evidence>
<dbReference type="InterPro" id="IPR006674">
    <property type="entry name" value="HD_domain"/>
</dbReference>
<feature type="domain" description="HD-GYP" evidence="1">
    <location>
        <begin position="336"/>
        <end position="539"/>
    </location>
</feature>
<sequence length="555" mass="61767">MSVQANMHDLAPTAGEHRDIAYRLERLTDLCRELGSNRDIPMLLERILLTARDITRADGGTLYRTTDNGEALRFDISVNQTLKMHQGGSSGRAVSTPEIALTLPDGQPNLSAVAAYAANTRHSVNIADVYQASGFNFNGMRLFDEKYGYRSKSILTVPMQDHEGELVGVLQLVNAIDPDTGEPQPFSETDQRFIEALASQAAMAMTNQQLIGRLENLFESLIKLINIGIGAKSPHTGRHCEQVPQLAMMLAEAAHNTTEGPLADFHMTDADRRELWLAGLLHDCGKIGTPSHIVEKATKLETIFDRIHLVDTRFEVVKRDAEIALLQQKLALGAALTPARAAELDAAFQAELAKLDEDRAFLRKINYGTEGMRPEDQQRVLDIAARTWRGPDGQLRQLLDDEEASNLRIRAGTLNDEERAIINNHIVITIKMLESLPWPKQLARVTEFAGGHHERMDGKGYPKGLTREQMSVQARIMAVADIFEAVTASDRPYKRGNTLNEAVEILAGFKARDHIDPDLFDLFVRERIYEKYAAQFMHPSQIDEVDLSRIPGHGG</sequence>
<dbReference type="Gene3D" id="1.10.3210.10">
    <property type="entry name" value="Hypothetical protein af1432"/>
    <property type="match status" value="2"/>
</dbReference>
<dbReference type="InterPro" id="IPR029016">
    <property type="entry name" value="GAF-like_dom_sf"/>
</dbReference>
<dbReference type="SMART" id="SM00471">
    <property type="entry name" value="HDc"/>
    <property type="match status" value="1"/>
</dbReference>
<protein>
    <submittedName>
        <fullName evidence="2">Phosphohydrolase</fullName>
    </submittedName>
</protein>
<evidence type="ECO:0000313" key="3">
    <source>
        <dbReference type="Proteomes" id="UP000501648"/>
    </source>
</evidence>
<dbReference type="Pfam" id="PF01590">
    <property type="entry name" value="GAF"/>
    <property type="match status" value="1"/>
</dbReference>
<dbReference type="CDD" id="cd00077">
    <property type="entry name" value="HDc"/>
    <property type="match status" value="2"/>
</dbReference>
<dbReference type="Pfam" id="PF01966">
    <property type="entry name" value="HD"/>
    <property type="match status" value="1"/>
</dbReference>
<organism evidence="2 3">
    <name type="scientific">Herbaspirillum rubrisubalbicans Os34</name>
    <dbReference type="NCBI Taxonomy" id="1235827"/>
    <lineage>
        <taxon>Bacteria</taxon>
        <taxon>Pseudomonadati</taxon>
        <taxon>Pseudomonadota</taxon>
        <taxon>Betaproteobacteria</taxon>
        <taxon>Burkholderiales</taxon>
        <taxon>Oxalobacteraceae</taxon>
        <taxon>Herbaspirillum</taxon>
    </lineage>
</organism>
<gene>
    <name evidence="2" type="ORF">C798_01650</name>
</gene>
<dbReference type="EMBL" id="CP008956">
    <property type="protein sequence ID" value="QJP98978.1"/>
    <property type="molecule type" value="Genomic_DNA"/>
</dbReference>